<feature type="transmembrane region" description="Helical" evidence="1">
    <location>
        <begin position="40"/>
        <end position="60"/>
    </location>
</feature>
<keyword evidence="1" id="KW-1133">Transmembrane helix</keyword>
<proteinExistence type="predicted"/>
<accession>A0A8J3AHF7</accession>
<organism evidence="2 3">
    <name type="scientific">Gottfriedia solisilvae</name>
    <dbReference type="NCBI Taxonomy" id="1516104"/>
    <lineage>
        <taxon>Bacteria</taxon>
        <taxon>Bacillati</taxon>
        <taxon>Bacillota</taxon>
        <taxon>Bacilli</taxon>
        <taxon>Bacillales</taxon>
        <taxon>Bacillaceae</taxon>
        <taxon>Gottfriedia</taxon>
    </lineage>
</organism>
<keyword evidence="3" id="KW-1185">Reference proteome</keyword>
<evidence type="ECO:0000313" key="3">
    <source>
        <dbReference type="Proteomes" id="UP000626244"/>
    </source>
</evidence>
<keyword evidence="1" id="KW-0472">Membrane</keyword>
<feature type="transmembrane region" description="Helical" evidence="1">
    <location>
        <begin position="6"/>
        <end position="28"/>
    </location>
</feature>
<keyword evidence="1" id="KW-0812">Transmembrane</keyword>
<gene>
    <name evidence="2" type="ORF">GCM10007380_20020</name>
</gene>
<dbReference type="Proteomes" id="UP000626244">
    <property type="component" value="Unassembled WGS sequence"/>
</dbReference>
<sequence length="63" mass="7430">MFDFIYPVLPILNMLFFMALIIYIILKVGKKNNNKLMRILGKFLIIYVSFIIIIGVVTYFKNP</sequence>
<dbReference type="AlphaFoldDB" id="A0A8J3AHF7"/>
<protein>
    <submittedName>
        <fullName evidence="2">Uncharacterized protein</fullName>
    </submittedName>
</protein>
<evidence type="ECO:0000313" key="2">
    <source>
        <dbReference type="EMBL" id="GGI13859.1"/>
    </source>
</evidence>
<reference evidence="3" key="1">
    <citation type="journal article" date="2019" name="Int. J. Syst. Evol. Microbiol.">
        <title>The Global Catalogue of Microorganisms (GCM) 10K type strain sequencing project: providing services to taxonomists for standard genome sequencing and annotation.</title>
        <authorList>
            <consortium name="The Broad Institute Genomics Platform"/>
            <consortium name="The Broad Institute Genome Sequencing Center for Infectious Disease"/>
            <person name="Wu L."/>
            <person name="Ma J."/>
        </authorList>
    </citation>
    <scope>NUCLEOTIDE SEQUENCE [LARGE SCALE GENOMIC DNA]</scope>
    <source>
        <strain evidence="3">CGMCC 1.14993</strain>
    </source>
</reference>
<comment type="caution">
    <text evidence="2">The sequence shown here is derived from an EMBL/GenBank/DDBJ whole genome shotgun (WGS) entry which is preliminary data.</text>
</comment>
<name>A0A8J3AHF7_9BACI</name>
<evidence type="ECO:0000256" key="1">
    <source>
        <dbReference type="SAM" id="Phobius"/>
    </source>
</evidence>
<dbReference type="EMBL" id="BMHB01000001">
    <property type="protein sequence ID" value="GGI13859.1"/>
    <property type="molecule type" value="Genomic_DNA"/>
</dbReference>